<evidence type="ECO:0000313" key="2">
    <source>
        <dbReference type="Proteomes" id="UP000034508"/>
    </source>
</evidence>
<accession>A0A0G0FTE9</accession>
<dbReference type="AlphaFoldDB" id="A0A0G0FTE9"/>
<dbReference type="EMBL" id="LBSM01000022">
    <property type="protein sequence ID" value="KKQ17105.1"/>
    <property type="molecule type" value="Genomic_DNA"/>
</dbReference>
<reference evidence="1 2" key="1">
    <citation type="journal article" date="2015" name="Nature">
        <title>rRNA introns, odd ribosomes, and small enigmatic genomes across a large radiation of phyla.</title>
        <authorList>
            <person name="Brown C.T."/>
            <person name="Hug L.A."/>
            <person name="Thomas B.C."/>
            <person name="Sharon I."/>
            <person name="Castelle C.J."/>
            <person name="Singh A."/>
            <person name="Wilkins M.J."/>
            <person name="Williams K.H."/>
            <person name="Banfield J.F."/>
        </authorList>
    </citation>
    <scope>NUCLEOTIDE SEQUENCE [LARGE SCALE GENOMIC DNA]</scope>
</reference>
<proteinExistence type="predicted"/>
<evidence type="ECO:0000313" key="1">
    <source>
        <dbReference type="EMBL" id="KKQ17105.1"/>
    </source>
</evidence>
<protein>
    <submittedName>
        <fullName evidence="1">Uncharacterized protein</fullName>
    </submittedName>
</protein>
<dbReference type="Proteomes" id="UP000034508">
    <property type="component" value="Unassembled WGS sequence"/>
</dbReference>
<name>A0A0G0FTE9_9BACT</name>
<organism evidence="1 2">
    <name type="scientific">Berkelbacteria bacterium GW2011_GWA1_36_9</name>
    <dbReference type="NCBI Taxonomy" id="1618331"/>
    <lineage>
        <taxon>Bacteria</taxon>
        <taxon>Candidatus Berkelbacteria</taxon>
    </lineage>
</organism>
<comment type="caution">
    <text evidence="1">The sequence shown here is derived from an EMBL/GenBank/DDBJ whole genome shotgun (WGS) entry which is preliminary data.</text>
</comment>
<sequence>MKHQSQNILNDVLLLCRVRKPRLFSLNWFRSLSGKYRYRKYHYRLSLNVHLVFCYLGFHKLPKNSHGYSMRCDHCYTEFNPYRGIRCKLGLHNWQNTCKCNDCLKLRDVNHVYSNSKREICMCYKCGHKRDTYHHYGLHCKCEYCHKLAASDNPVHLWKEGVCQKCDTHKDKI</sequence>
<gene>
    <name evidence="1" type="ORF">US31_C0022G0002</name>
</gene>